<accession>A0A0N4Z9U6</accession>
<organism evidence="1 2">
    <name type="scientific">Parastrongyloides trichosuri</name>
    <name type="common">Possum-specific nematode worm</name>
    <dbReference type="NCBI Taxonomy" id="131310"/>
    <lineage>
        <taxon>Eukaryota</taxon>
        <taxon>Metazoa</taxon>
        <taxon>Ecdysozoa</taxon>
        <taxon>Nematoda</taxon>
        <taxon>Chromadorea</taxon>
        <taxon>Rhabditida</taxon>
        <taxon>Tylenchina</taxon>
        <taxon>Panagrolaimomorpha</taxon>
        <taxon>Strongyloidoidea</taxon>
        <taxon>Strongyloididae</taxon>
        <taxon>Parastrongyloides</taxon>
    </lineage>
</organism>
<dbReference type="Proteomes" id="UP000038045">
    <property type="component" value="Unplaced"/>
</dbReference>
<keyword evidence="1" id="KW-1185">Reference proteome</keyword>
<reference evidence="2" key="1">
    <citation type="submission" date="2017-02" db="UniProtKB">
        <authorList>
            <consortium name="WormBaseParasite"/>
        </authorList>
    </citation>
    <scope>IDENTIFICATION</scope>
</reference>
<sequence>MARWNDGKSTNVNLSAAIDIIGAELDQTLIKDYFRVPRKERVHLRDFFNPINPPLPLRIKFQDKSIDCKDEISAKQLLIYDSSDDEKDEKIKAKKKKKTPFENCYLCKLDPTAQHLHVLGNQSNTENNNENNIKEKTHVMYETMTSPFYESNKLYVS</sequence>
<name>A0A0N4Z9U6_PARTI</name>
<proteinExistence type="predicted"/>
<dbReference type="WBParaSite" id="PTRK_0000415600.1">
    <property type="protein sequence ID" value="PTRK_0000415600.1"/>
    <property type="gene ID" value="PTRK_0000415600"/>
</dbReference>
<protein>
    <submittedName>
        <fullName evidence="2">DBF4-type domain-containing protein</fullName>
    </submittedName>
</protein>
<dbReference type="STRING" id="131310.A0A0N4Z9U6"/>
<evidence type="ECO:0000313" key="1">
    <source>
        <dbReference type="Proteomes" id="UP000038045"/>
    </source>
</evidence>
<evidence type="ECO:0000313" key="2">
    <source>
        <dbReference type="WBParaSite" id="PTRK_0000415600.1"/>
    </source>
</evidence>
<dbReference type="AlphaFoldDB" id="A0A0N4Z9U6"/>